<reference evidence="2" key="1">
    <citation type="journal article" date="2014" name="Soil Biol. Biochem.">
        <title>Structure and function of bacterial communities in ageing soils: Insights from the Mendocino ecological staircase.</title>
        <authorList>
            <person name="Uroz S."/>
            <person name="Tech J.J."/>
            <person name="Sawaya N.A."/>
            <person name="Frey-Klett P."/>
            <person name="Leveau J.H.J."/>
        </authorList>
    </citation>
    <scope>NUCLEOTIDE SEQUENCE [LARGE SCALE GENOMIC DNA]</scope>
    <source>
        <strain evidence="2">Cal35</strain>
    </source>
</reference>
<sequence>MTQNQPDLTQLTEVLDECQAELRLLTHTESRHLRRLSIVFNYLSQSLKLD</sequence>
<evidence type="ECO:0000313" key="1">
    <source>
        <dbReference type="EMBL" id="AIY42886.1"/>
    </source>
</evidence>
<gene>
    <name evidence="1" type="ORF">LT85_3728</name>
</gene>
<evidence type="ECO:0000313" key="2">
    <source>
        <dbReference type="Proteomes" id="UP000030302"/>
    </source>
</evidence>
<name>A0A0A1FEH0_9BURK</name>
<dbReference type="Proteomes" id="UP000030302">
    <property type="component" value="Chromosome"/>
</dbReference>
<keyword evidence="2" id="KW-1185">Reference proteome</keyword>
<dbReference type="KEGG" id="care:LT85_3728"/>
<protein>
    <submittedName>
        <fullName evidence="1">Uncharacterized protein</fullName>
    </submittedName>
</protein>
<proteinExistence type="predicted"/>
<dbReference type="EMBL" id="CP009962">
    <property type="protein sequence ID" value="AIY42886.1"/>
    <property type="molecule type" value="Genomic_DNA"/>
</dbReference>
<organism evidence="1 2">
    <name type="scientific">Collimonas arenae</name>
    <dbReference type="NCBI Taxonomy" id="279058"/>
    <lineage>
        <taxon>Bacteria</taxon>
        <taxon>Pseudomonadati</taxon>
        <taxon>Pseudomonadota</taxon>
        <taxon>Betaproteobacteria</taxon>
        <taxon>Burkholderiales</taxon>
        <taxon>Oxalobacteraceae</taxon>
        <taxon>Collimonas</taxon>
    </lineage>
</organism>
<dbReference type="HOGENOM" id="CLU_3116692_0_0_4"/>
<accession>A0A0A1FEH0</accession>
<dbReference type="AlphaFoldDB" id="A0A0A1FEH0"/>